<evidence type="ECO:0000256" key="6">
    <source>
        <dbReference type="ARBA" id="ARBA00023242"/>
    </source>
</evidence>
<dbReference type="GO" id="GO:0005664">
    <property type="term" value="C:nuclear origin of replication recognition complex"/>
    <property type="evidence" value="ECO:0007669"/>
    <property type="project" value="TreeGrafter"/>
</dbReference>
<dbReference type="STRING" id="296587.C1DZU5"/>
<dbReference type="InterPro" id="IPR003593">
    <property type="entry name" value="AAA+_ATPase"/>
</dbReference>
<dbReference type="RefSeq" id="XP_002499451.1">
    <property type="nucleotide sequence ID" value="XM_002499405.1"/>
</dbReference>
<dbReference type="GO" id="GO:0003688">
    <property type="term" value="F:DNA replication origin binding"/>
    <property type="evidence" value="ECO:0007669"/>
    <property type="project" value="TreeGrafter"/>
</dbReference>
<dbReference type="InterPro" id="IPR027417">
    <property type="entry name" value="P-loop_NTPase"/>
</dbReference>
<gene>
    <name evidence="9" type="ORF">MICPUN_56417</name>
</gene>
<dbReference type="PANTHER" id="PTHR12705:SF0">
    <property type="entry name" value="ORIGIN RECOGNITION COMPLEX SUBUNIT 5"/>
    <property type="match status" value="1"/>
</dbReference>
<proteinExistence type="inferred from homology"/>
<comment type="subcellular location">
    <subcellularLocation>
        <location evidence="1">Nucleus</location>
    </subcellularLocation>
</comment>
<evidence type="ECO:0000256" key="7">
    <source>
        <dbReference type="SAM" id="MobiDB-lite"/>
    </source>
</evidence>
<dbReference type="EMBL" id="CP001323">
    <property type="protein sequence ID" value="ACO60709.1"/>
    <property type="molecule type" value="Genomic_DNA"/>
</dbReference>
<dbReference type="eggNOG" id="KOG2543">
    <property type="taxonomic scope" value="Eukaryota"/>
</dbReference>
<dbReference type="Pfam" id="PF13191">
    <property type="entry name" value="AAA_16"/>
    <property type="match status" value="1"/>
</dbReference>
<dbReference type="SMART" id="SM00382">
    <property type="entry name" value="AAA"/>
    <property type="match status" value="1"/>
</dbReference>
<evidence type="ECO:0000313" key="10">
    <source>
        <dbReference type="Proteomes" id="UP000002009"/>
    </source>
</evidence>
<evidence type="ECO:0000256" key="2">
    <source>
        <dbReference type="ARBA" id="ARBA00006269"/>
    </source>
</evidence>
<sequence length="563" mass="61203">MSGPAPDPDPSIQRELTSRWPGRREQVGQLLGLLGAPHDHALPIFVHGPPVTGKSSIVRDVFTALGRPFAYVSLVDAHGPRLLLDAIVEELRPWLRDSEKPARCDRLADLVSTLRRGIRPDSPAIYLVIDEATRLLDWKGEQQLLPALMKLSELTGRNVGTVLVATPGWDAFRSAAGVRTPMPVFFDAYNDAQLRAILTRELPPNADPALYRNFITSILPMYTATCKSLHELRALLAPLWRRYVKPWEDAKDAIDEARARRREEKENARVSNGTERGDGNVGDGDVGDRDVGDEKSAPGEDGEAERAWEAENLPRLPQSAELFFALTTARGGSSAGNDGGSDHQHQQVAHQKPAKAPYRGRYLHSGLAVPMSPAALALARGAWPVPEDVGVLSGPGLDFDIPRLTKFMLVSAYLATCNSEAVDRRLFGHMVEGRRAGTSAVGTGGGKRRRGALSADRQQEAAASAALEGPRAFSLERLLAYFRMVTKQSYDEAGAGSEDLARELLSADVFMQISSAVALGLLSRVGGADPLESARYRCDIGDDLAQKIAANLRVNLNNYLSYV</sequence>
<keyword evidence="3" id="KW-0235">DNA replication</keyword>
<feature type="domain" description="AAA+ ATPase" evidence="8">
    <location>
        <begin position="40"/>
        <end position="186"/>
    </location>
</feature>
<dbReference type="Gene3D" id="3.40.50.300">
    <property type="entry name" value="P-loop containing nucleotide triphosphate hydrolases"/>
    <property type="match status" value="1"/>
</dbReference>
<dbReference type="GeneID" id="8240646"/>
<dbReference type="CDD" id="cd00009">
    <property type="entry name" value="AAA"/>
    <property type="match status" value="1"/>
</dbReference>
<dbReference type="Proteomes" id="UP000002009">
    <property type="component" value="Chromosome 2"/>
</dbReference>
<dbReference type="InterPro" id="IPR041664">
    <property type="entry name" value="AAA_16"/>
</dbReference>
<dbReference type="AlphaFoldDB" id="C1DZU5"/>
<dbReference type="OMA" id="SHADISM"/>
<evidence type="ECO:0000259" key="8">
    <source>
        <dbReference type="SMART" id="SM00382"/>
    </source>
</evidence>
<dbReference type="KEGG" id="mis:MICPUN_56417"/>
<dbReference type="Pfam" id="PF21639">
    <property type="entry name" value="ORC5_lid"/>
    <property type="match status" value="1"/>
</dbReference>
<comment type="similarity">
    <text evidence="2">Belongs to the ORC5 family.</text>
</comment>
<evidence type="ECO:0000256" key="5">
    <source>
        <dbReference type="ARBA" id="ARBA00022840"/>
    </source>
</evidence>
<accession>C1DZU5</accession>
<dbReference type="InterPro" id="IPR020796">
    <property type="entry name" value="ORC5"/>
</dbReference>
<organism evidence="9 10">
    <name type="scientific">Micromonas commoda (strain RCC299 / NOUM17 / CCMP2709)</name>
    <name type="common">Picoplanktonic green alga</name>
    <dbReference type="NCBI Taxonomy" id="296587"/>
    <lineage>
        <taxon>Eukaryota</taxon>
        <taxon>Viridiplantae</taxon>
        <taxon>Chlorophyta</taxon>
        <taxon>Mamiellophyceae</taxon>
        <taxon>Mamiellales</taxon>
        <taxon>Mamiellaceae</taxon>
        <taxon>Micromonas</taxon>
    </lineage>
</organism>
<dbReference type="PANTHER" id="PTHR12705">
    <property type="entry name" value="ORIGIN RECOGNITION COMPLEX SUBUNIT 5"/>
    <property type="match status" value="1"/>
</dbReference>
<evidence type="ECO:0000313" key="9">
    <source>
        <dbReference type="EMBL" id="ACO60709.1"/>
    </source>
</evidence>
<feature type="region of interest" description="Disordered" evidence="7">
    <location>
        <begin position="260"/>
        <end position="307"/>
    </location>
</feature>
<feature type="region of interest" description="Disordered" evidence="7">
    <location>
        <begin position="330"/>
        <end position="355"/>
    </location>
</feature>
<keyword evidence="4" id="KW-0547">Nucleotide-binding</keyword>
<dbReference type="FunCoup" id="C1DZU5">
    <property type="interactions" value="1776"/>
</dbReference>
<dbReference type="GO" id="GO:0006270">
    <property type="term" value="P:DNA replication initiation"/>
    <property type="evidence" value="ECO:0007669"/>
    <property type="project" value="TreeGrafter"/>
</dbReference>
<dbReference type="SUPFAM" id="SSF52540">
    <property type="entry name" value="P-loop containing nucleoside triphosphate hydrolases"/>
    <property type="match status" value="1"/>
</dbReference>
<dbReference type="OrthoDB" id="365981at2759"/>
<reference evidence="9 10" key="1">
    <citation type="journal article" date="2009" name="Science">
        <title>Green evolution and dynamic adaptations revealed by genomes of the marine picoeukaryotes Micromonas.</title>
        <authorList>
            <person name="Worden A.Z."/>
            <person name="Lee J.H."/>
            <person name="Mock T."/>
            <person name="Rouze P."/>
            <person name="Simmons M.P."/>
            <person name="Aerts A.L."/>
            <person name="Allen A.E."/>
            <person name="Cuvelier M.L."/>
            <person name="Derelle E."/>
            <person name="Everett M.V."/>
            <person name="Foulon E."/>
            <person name="Grimwood J."/>
            <person name="Gundlach H."/>
            <person name="Henrissat B."/>
            <person name="Napoli C."/>
            <person name="McDonald S.M."/>
            <person name="Parker M.S."/>
            <person name="Rombauts S."/>
            <person name="Salamov A."/>
            <person name="Von Dassow P."/>
            <person name="Badger J.H."/>
            <person name="Coutinho P.M."/>
            <person name="Demir E."/>
            <person name="Dubchak I."/>
            <person name="Gentemann C."/>
            <person name="Eikrem W."/>
            <person name="Gready J.E."/>
            <person name="John U."/>
            <person name="Lanier W."/>
            <person name="Lindquist E.A."/>
            <person name="Lucas S."/>
            <person name="Mayer K.F."/>
            <person name="Moreau H."/>
            <person name="Not F."/>
            <person name="Otillar R."/>
            <person name="Panaud O."/>
            <person name="Pangilinan J."/>
            <person name="Paulsen I."/>
            <person name="Piegu B."/>
            <person name="Poliakov A."/>
            <person name="Robbens S."/>
            <person name="Schmutz J."/>
            <person name="Toulza E."/>
            <person name="Wyss T."/>
            <person name="Zelensky A."/>
            <person name="Zhou K."/>
            <person name="Armbrust E.V."/>
            <person name="Bhattacharya D."/>
            <person name="Goodenough U.W."/>
            <person name="Van de Peer Y."/>
            <person name="Grigoriev I.V."/>
        </authorList>
    </citation>
    <scope>NUCLEOTIDE SEQUENCE [LARGE SCALE GENOMIC DNA]</scope>
    <source>
        <strain evidence="10">RCC299 / NOUM17</strain>
    </source>
</reference>
<evidence type="ECO:0000256" key="1">
    <source>
        <dbReference type="ARBA" id="ARBA00004123"/>
    </source>
</evidence>
<keyword evidence="5" id="KW-0067">ATP-binding</keyword>
<dbReference type="Pfam" id="PF14630">
    <property type="entry name" value="ORC5_C"/>
    <property type="match status" value="1"/>
</dbReference>
<keyword evidence="6" id="KW-0539">Nucleus</keyword>
<dbReference type="InParanoid" id="C1DZU5"/>
<name>C1DZU5_MICCC</name>
<dbReference type="InterPro" id="IPR048866">
    <property type="entry name" value="ORC5_lid"/>
</dbReference>
<dbReference type="InterPro" id="IPR047088">
    <property type="entry name" value="ORC5_C"/>
</dbReference>
<keyword evidence="10" id="KW-1185">Reference proteome</keyword>
<evidence type="ECO:0000256" key="3">
    <source>
        <dbReference type="ARBA" id="ARBA00022705"/>
    </source>
</evidence>
<feature type="compositionally biased region" description="Basic and acidic residues" evidence="7">
    <location>
        <begin position="286"/>
        <end position="307"/>
    </location>
</feature>
<protein>
    <recommendedName>
        <fullName evidence="8">AAA+ ATPase domain-containing protein</fullName>
    </recommendedName>
</protein>
<evidence type="ECO:0000256" key="4">
    <source>
        <dbReference type="ARBA" id="ARBA00022741"/>
    </source>
</evidence>